<dbReference type="EMBL" id="CAUJNA010001114">
    <property type="protein sequence ID" value="CAJ1384494.1"/>
    <property type="molecule type" value="Genomic_DNA"/>
</dbReference>
<proteinExistence type="predicted"/>
<evidence type="ECO:0000313" key="1">
    <source>
        <dbReference type="EMBL" id="CAJ1384494.1"/>
    </source>
</evidence>
<accession>A0AA36MXT5</accession>
<keyword evidence="2" id="KW-1185">Reference proteome</keyword>
<reference evidence="1" key="1">
    <citation type="submission" date="2023-08" db="EMBL/GenBank/DDBJ databases">
        <authorList>
            <person name="Chen Y."/>
            <person name="Shah S."/>
            <person name="Dougan E. K."/>
            <person name="Thang M."/>
            <person name="Chan C."/>
        </authorList>
    </citation>
    <scope>NUCLEOTIDE SEQUENCE</scope>
</reference>
<sequence length="490" mass="53428">MPRAVLDAADLVLDATLVQEVLAGTTADVAKFFGMSERAAGLYQAIHEEFTGTKGDEELCMLLCCCCAICSDEGCCKDSSSRRRRLGMLMQTEPGQLSMDETDVSSQPKVGRSESFLDMLKRGITKDDIVNFFRDEAWTKKETYLLWLVKMKFGNQDRDDMQSCLAQVKAKAPDALMEDAGGAPQKRRRRATFAAGAQDHVNATRLEEHIKQARTDGKAVMGLAKTLAAAFLMKHGAQLQSGGLGGIGLGACSKIFCDGALQYEVTESGMHQCRWTCPAGQIPHTYKELRLSQEGVVEPDPISIPGSEQVAESAVADASSDPANFGKSRTWSLLNGIPYNAEPAYSSEPLKILKTFSATRLGSSMPAALRYWGGCRPLAPQVGDILVFNLASHPQIPKGSLVKVTYLEGNGMWRPKIRAGHAQVKYNDEVYEVLLTSLQHKDLVPLQMPSGLKDWLLATNETLAVNLPQPTLAGEADTYFVTPEESKKGR</sequence>
<comment type="caution">
    <text evidence="1">The sequence shown here is derived from an EMBL/GenBank/DDBJ whole genome shotgun (WGS) entry which is preliminary data.</text>
</comment>
<protein>
    <submittedName>
        <fullName evidence="1">Uncharacterized protein</fullName>
    </submittedName>
</protein>
<name>A0AA36MXT5_9DINO</name>
<dbReference type="Proteomes" id="UP001178507">
    <property type="component" value="Unassembled WGS sequence"/>
</dbReference>
<gene>
    <name evidence="1" type="ORF">EVOR1521_LOCUS11362</name>
</gene>
<evidence type="ECO:0000313" key="2">
    <source>
        <dbReference type="Proteomes" id="UP001178507"/>
    </source>
</evidence>
<organism evidence="1 2">
    <name type="scientific">Effrenium voratum</name>
    <dbReference type="NCBI Taxonomy" id="2562239"/>
    <lineage>
        <taxon>Eukaryota</taxon>
        <taxon>Sar</taxon>
        <taxon>Alveolata</taxon>
        <taxon>Dinophyceae</taxon>
        <taxon>Suessiales</taxon>
        <taxon>Symbiodiniaceae</taxon>
        <taxon>Effrenium</taxon>
    </lineage>
</organism>
<dbReference type="AlphaFoldDB" id="A0AA36MXT5"/>